<gene>
    <name evidence="2" type="ORF">Ddye_012212</name>
</gene>
<accession>A0AAD9X429</accession>
<evidence type="ECO:0000259" key="1">
    <source>
        <dbReference type="PROSITE" id="PS50878"/>
    </source>
</evidence>
<dbReference type="InterPro" id="IPR043502">
    <property type="entry name" value="DNA/RNA_pol_sf"/>
</dbReference>
<feature type="domain" description="Reverse transcriptase" evidence="1">
    <location>
        <begin position="187"/>
        <end position="465"/>
    </location>
</feature>
<dbReference type="PROSITE" id="PS50878">
    <property type="entry name" value="RT_POL"/>
    <property type="match status" value="1"/>
</dbReference>
<dbReference type="CDD" id="cd01650">
    <property type="entry name" value="RT_nLTR_like"/>
    <property type="match status" value="1"/>
</dbReference>
<proteinExistence type="predicted"/>
<keyword evidence="3" id="KW-1185">Reference proteome</keyword>
<evidence type="ECO:0000313" key="2">
    <source>
        <dbReference type="EMBL" id="KAK2652356.1"/>
    </source>
</evidence>
<reference evidence="2" key="1">
    <citation type="journal article" date="2023" name="Plant J.">
        <title>Genome sequences and population genomics provide insights into the demographic history, inbreeding, and mutation load of two 'living fossil' tree species of Dipteronia.</title>
        <authorList>
            <person name="Feng Y."/>
            <person name="Comes H.P."/>
            <person name="Chen J."/>
            <person name="Zhu S."/>
            <person name="Lu R."/>
            <person name="Zhang X."/>
            <person name="Li P."/>
            <person name="Qiu J."/>
            <person name="Olsen K.M."/>
            <person name="Qiu Y."/>
        </authorList>
    </citation>
    <scope>NUCLEOTIDE SEQUENCE</scope>
    <source>
        <strain evidence="2">KIB01</strain>
    </source>
</reference>
<dbReference type="PANTHER" id="PTHR19446">
    <property type="entry name" value="REVERSE TRANSCRIPTASES"/>
    <property type="match status" value="1"/>
</dbReference>
<dbReference type="Pfam" id="PF00078">
    <property type="entry name" value="RVT_1"/>
    <property type="match status" value="1"/>
</dbReference>
<evidence type="ECO:0000313" key="3">
    <source>
        <dbReference type="Proteomes" id="UP001280121"/>
    </source>
</evidence>
<dbReference type="EMBL" id="JANJYI010000004">
    <property type="protein sequence ID" value="KAK2652356.1"/>
    <property type="molecule type" value="Genomic_DNA"/>
</dbReference>
<organism evidence="2 3">
    <name type="scientific">Dipteronia dyeriana</name>
    <dbReference type="NCBI Taxonomy" id="168575"/>
    <lineage>
        <taxon>Eukaryota</taxon>
        <taxon>Viridiplantae</taxon>
        <taxon>Streptophyta</taxon>
        <taxon>Embryophyta</taxon>
        <taxon>Tracheophyta</taxon>
        <taxon>Spermatophyta</taxon>
        <taxon>Magnoliopsida</taxon>
        <taxon>eudicotyledons</taxon>
        <taxon>Gunneridae</taxon>
        <taxon>Pentapetalae</taxon>
        <taxon>rosids</taxon>
        <taxon>malvids</taxon>
        <taxon>Sapindales</taxon>
        <taxon>Sapindaceae</taxon>
        <taxon>Hippocastanoideae</taxon>
        <taxon>Acereae</taxon>
        <taxon>Dipteronia</taxon>
    </lineage>
</organism>
<dbReference type="Proteomes" id="UP001280121">
    <property type="component" value="Unassembled WGS sequence"/>
</dbReference>
<dbReference type="InterPro" id="IPR000477">
    <property type="entry name" value="RT_dom"/>
</dbReference>
<protein>
    <recommendedName>
        <fullName evidence="1">Reverse transcriptase domain-containing protein</fullName>
    </recommendedName>
</protein>
<dbReference type="AlphaFoldDB" id="A0AAD9X429"/>
<comment type="caution">
    <text evidence="2">The sequence shown here is derived from an EMBL/GenBank/DDBJ whole genome shotgun (WGS) entry which is preliminary data.</text>
</comment>
<name>A0AAD9X429_9ROSI</name>
<dbReference type="SUPFAM" id="SSF56672">
    <property type="entry name" value="DNA/RNA polymerases"/>
    <property type="match status" value="1"/>
</dbReference>
<sequence>MKMINKGCGVKSDAVTKGDMVSSPKAGSSYVEVVRVFYGLSERKIQSSVRYLRDKNTLWLFNSISDRDIFICSRLLWKDYFSSVGWAIGEPLFITDETLHRFSLLRGKVLVLIPYSHRYLDKIKVVTEKISFSVTIRKYLVPMSEEWVSRRLWTGNNKAPCPDGLHLNLVKKNWDWINDDFMNFMHTFYKDSSVVKDQNCTFIALIPKMKCPVNLKEYKPISLVGSLYKVMAKVLANIFKLVMNSVIHRSKMAFVKDHHIFDSFVIAEKVIHHWKKEGKVGLLVKLDFKKVYDSVDHVFLIEVLNMMGFGEKWKEWIKWCVSSPFLSAWLNRSPAKQFPIERGLRQGDPLSPFLFNMVTEILSGMFDQVKELELVRGAVFSNSGVHISHLQFIDDTILVLEPKLEYLLNEKRILRCFKLVSGVKINFYKSCLVRVSKKWSSEENWETAFRCVLESLPVTFVSLPLGEIPAEKLFGI</sequence>